<protein>
    <submittedName>
        <fullName evidence="1">Uncharacterized protein</fullName>
    </submittedName>
</protein>
<reference evidence="1 2" key="1">
    <citation type="journal article" date="2022" name="Genome Biol. Evol.">
        <title>The Spruce Budworm Genome: Reconstructing the Evolutionary History of Antifreeze Proteins.</title>
        <authorList>
            <person name="Beliveau C."/>
            <person name="Gagne P."/>
            <person name="Picq S."/>
            <person name="Vernygora O."/>
            <person name="Keeling C.I."/>
            <person name="Pinkney K."/>
            <person name="Doucet D."/>
            <person name="Wen F."/>
            <person name="Johnston J.S."/>
            <person name="Maaroufi H."/>
            <person name="Boyle B."/>
            <person name="Laroche J."/>
            <person name="Dewar K."/>
            <person name="Juretic N."/>
            <person name="Blackburn G."/>
            <person name="Nisole A."/>
            <person name="Brunet B."/>
            <person name="Brandao M."/>
            <person name="Lumley L."/>
            <person name="Duan J."/>
            <person name="Quan G."/>
            <person name="Lucarotti C.J."/>
            <person name="Roe A.D."/>
            <person name="Sperling F.A.H."/>
            <person name="Levesque R.C."/>
            <person name="Cusson M."/>
        </authorList>
    </citation>
    <scope>NUCLEOTIDE SEQUENCE [LARGE SCALE GENOMIC DNA]</scope>
    <source>
        <strain evidence="1">Glfc:IPQL:Cfum</strain>
    </source>
</reference>
<organism evidence="1 2">
    <name type="scientific">Choristoneura fumiferana</name>
    <name type="common">Spruce budworm moth</name>
    <name type="synonym">Archips fumiferana</name>
    <dbReference type="NCBI Taxonomy" id="7141"/>
    <lineage>
        <taxon>Eukaryota</taxon>
        <taxon>Metazoa</taxon>
        <taxon>Ecdysozoa</taxon>
        <taxon>Arthropoda</taxon>
        <taxon>Hexapoda</taxon>
        <taxon>Insecta</taxon>
        <taxon>Pterygota</taxon>
        <taxon>Neoptera</taxon>
        <taxon>Endopterygota</taxon>
        <taxon>Lepidoptera</taxon>
        <taxon>Glossata</taxon>
        <taxon>Ditrysia</taxon>
        <taxon>Tortricoidea</taxon>
        <taxon>Tortricidae</taxon>
        <taxon>Tortricinae</taxon>
        <taxon>Choristoneura</taxon>
    </lineage>
</organism>
<sequence length="207" mass="23264">MEQAALNLEQEEPYMEQQVKGAVRGLVTARTRLAAETTAKAALAVRKSMNEICAEQESCENRLTSSDYLLDTLCSILGVKSNDVLLVKHYNELLAEAAELRDNVYDDYERREQALVDFHKSTQPLRCHIWDGCTKLPNCWNTAVAAMMTALKRQVELVERQVADASGCFSAVKSGDKQGLRKLWQWFLTDQNKLAAAMRAAQTRGFC</sequence>
<keyword evidence="2" id="KW-1185">Reference proteome</keyword>
<dbReference type="Proteomes" id="UP001064048">
    <property type="component" value="Chromosome 14"/>
</dbReference>
<proteinExistence type="predicted"/>
<comment type="caution">
    <text evidence="1">The sequence shown here is derived from an EMBL/GenBank/DDBJ whole genome shotgun (WGS) entry which is preliminary data.</text>
</comment>
<gene>
    <name evidence="1" type="ORF">MSG28_008913</name>
</gene>
<evidence type="ECO:0000313" key="2">
    <source>
        <dbReference type="Proteomes" id="UP001064048"/>
    </source>
</evidence>
<accession>A0ACC0J8Q7</accession>
<name>A0ACC0J8Q7_CHOFU</name>
<evidence type="ECO:0000313" key="1">
    <source>
        <dbReference type="EMBL" id="KAI8420419.1"/>
    </source>
</evidence>
<dbReference type="EMBL" id="CM046114">
    <property type="protein sequence ID" value="KAI8420419.1"/>
    <property type="molecule type" value="Genomic_DNA"/>
</dbReference>